<proteinExistence type="predicted"/>
<keyword evidence="2" id="KW-1185">Reference proteome</keyword>
<sequence length="396" mass="44112">MSQSGDDPSSSSPPFSTPPNEIYLAEKTITEGGIAKNISSTEETITTSSGAKINSLEEEPMTEKIIKTKEDNIETCTEGDNKLDESMNKNLASLDQQTPLEDKFKSFSEEDIDEELNEDMNHEEEKSKILQISQQQDDSPLPKTNNELLIDVSSQRMLRSSASPVIFFSPNNTKMPETSLEEGLNDSETLKSSNTLLITTTTSNIPCMKMSASIADLLPSRFPTEENEKKNKRGSKLETLAARQAKMVYSATFNNTFPNSSENIGKEKKMISQKPLEGASSGVHNNRGKNNTKNNIPAKVNTNRRTSLSKIFTNFRLQLEKTKTSFRTSSSADELKKTLITSNKRNYIPITRSFTTSLASPSTSSGSLDNYLRRRKNKSFLKKSVGKEEMVNCFVF</sequence>
<feature type="compositionally biased region" description="Polar residues" evidence="1">
    <location>
        <begin position="130"/>
        <end position="142"/>
    </location>
</feature>
<dbReference type="Proteomes" id="UP000095281">
    <property type="component" value="Unplaced"/>
</dbReference>
<reference evidence="3" key="1">
    <citation type="submission" date="2016-11" db="UniProtKB">
        <authorList>
            <consortium name="WormBaseParasite"/>
        </authorList>
    </citation>
    <scope>IDENTIFICATION</scope>
</reference>
<organism evidence="2 3">
    <name type="scientific">Meloidogyne hapla</name>
    <name type="common">Root-knot nematode worm</name>
    <dbReference type="NCBI Taxonomy" id="6305"/>
    <lineage>
        <taxon>Eukaryota</taxon>
        <taxon>Metazoa</taxon>
        <taxon>Ecdysozoa</taxon>
        <taxon>Nematoda</taxon>
        <taxon>Chromadorea</taxon>
        <taxon>Rhabditida</taxon>
        <taxon>Tylenchina</taxon>
        <taxon>Tylenchomorpha</taxon>
        <taxon>Tylenchoidea</taxon>
        <taxon>Meloidogynidae</taxon>
        <taxon>Meloidogyninae</taxon>
        <taxon>Meloidogyne</taxon>
    </lineage>
</organism>
<feature type="region of interest" description="Disordered" evidence="1">
    <location>
        <begin position="1"/>
        <end position="20"/>
    </location>
</feature>
<evidence type="ECO:0000313" key="3">
    <source>
        <dbReference type="WBParaSite" id="MhA1_Contig50.frz3.gene7"/>
    </source>
</evidence>
<evidence type="ECO:0000256" key="1">
    <source>
        <dbReference type="SAM" id="MobiDB-lite"/>
    </source>
</evidence>
<name>A0A1I8BTB2_MELHA</name>
<feature type="region of interest" description="Disordered" evidence="1">
    <location>
        <begin position="277"/>
        <end position="298"/>
    </location>
</feature>
<feature type="compositionally biased region" description="Basic and acidic residues" evidence="1">
    <location>
        <begin position="119"/>
        <end position="128"/>
    </location>
</feature>
<protein>
    <submittedName>
        <fullName evidence="3">Uncharacterized protein</fullName>
    </submittedName>
</protein>
<dbReference type="AlphaFoldDB" id="A0A1I8BTB2"/>
<dbReference type="WBParaSite" id="MhA1_Contig50.frz3.gene7">
    <property type="protein sequence ID" value="MhA1_Contig50.frz3.gene7"/>
    <property type="gene ID" value="MhA1_Contig50.frz3.gene7"/>
</dbReference>
<evidence type="ECO:0000313" key="2">
    <source>
        <dbReference type="Proteomes" id="UP000095281"/>
    </source>
</evidence>
<accession>A0A1I8BTB2</accession>
<feature type="region of interest" description="Disordered" evidence="1">
    <location>
        <begin position="117"/>
        <end position="142"/>
    </location>
</feature>